<evidence type="ECO:0000256" key="10">
    <source>
        <dbReference type="ARBA" id="ARBA00031693"/>
    </source>
</evidence>
<evidence type="ECO:0000256" key="1">
    <source>
        <dbReference type="ARBA" id="ARBA00001946"/>
    </source>
</evidence>
<sequence>MASLDAELQDMEQVVVRRQLTLGLAVLVPAGRDLVKEVLLFGWERGLDIDFEIVDATPTRHAKRHVITALGPDLSPEALARTSGAIAASGGNIDRIHRLSRFPVWSYEFLVEGGDPNKLQSSLMDVAAQELIDIAVQPHGLSRRSSRLVVLDVDSTLIRNEVIDLLAEEAGCGDEVALLTAAAMRGEVDYSEALEQRVALLKGTSVAAIDRAIARMVLTPGARTFIRTLRRLGYRIAIISGGFTHFTDRLAEQLGLDHAHANRLEIVDGVMTGRVEGDIVDAKAKATLLEVIADAEGVPLDQTVAVGDGANDLPMLQKAGLGIAFNAKPVLQGAADTAVNVPYLDAILFMLGVTREEVEAADASDAPSDSHAA</sequence>
<evidence type="ECO:0000256" key="5">
    <source>
        <dbReference type="ARBA" id="ARBA00022605"/>
    </source>
</evidence>
<dbReference type="UniPathway" id="UPA00135">
    <property type="reaction ID" value="UER00198"/>
</dbReference>
<protein>
    <recommendedName>
        <fullName evidence="4">phosphoserine phosphatase</fullName>
        <ecNumber evidence="4">3.1.3.3</ecNumber>
    </recommendedName>
    <alternativeName>
        <fullName evidence="10">O-phosphoserine phosphohydrolase</fullName>
    </alternativeName>
</protein>
<dbReference type="Pfam" id="PF12710">
    <property type="entry name" value="HAD"/>
    <property type="match status" value="1"/>
</dbReference>
<dbReference type="GO" id="GO:0000287">
    <property type="term" value="F:magnesium ion binding"/>
    <property type="evidence" value="ECO:0007669"/>
    <property type="project" value="TreeGrafter"/>
</dbReference>
<organism evidence="12">
    <name type="scientific">marine metagenome</name>
    <dbReference type="NCBI Taxonomy" id="408172"/>
    <lineage>
        <taxon>unclassified sequences</taxon>
        <taxon>metagenomes</taxon>
        <taxon>ecological metagenomes</taxon>
    </lineage>
</organism>
<dbReference type="SFLD" id="SFLDG01136">
    <property type="entry name" value="C1.6:_Phosphoserine_Phosphatas"/>
    <property type="match status" value="1"/>
</dbReference>
<feature type="domain" description="Phosphoserine phosphatase ACT" evidence="11">
    <location>
        <begin position="65"/>
        <end position="137"/>
    </location>
</feature>
<comment type="pathway">
    <text evidence="2">Amino-acid biosynthesis; L-serine biosynthesis; L-serine from 3-phospho-D-glycerate: step 3/3.</text>
</comment>
<dbReference type="AlphaFoldDB" id="A0A381PHP4"/>
<dbReference type="GO" id="GO:0005737">
    <property type="term" value="C:cytoplasm"/>
    <property type="evidence" value="ECO:0007669"/>
    <property type="project" value="TreeGrafter"/>
</dbReference>
<dbReference type="SUPFAM" id="SSF56784">
    <property type="entry name" value="HAD-like"/>
    <property type="match status" value="1"/>
</dbReference>
<evidence type="ECO:0000256" key="9">
    <source>
        <dbReference type="ARBA" id="ARBA00023299"/>
    </source>
</evidence>
<dbReference type="NCBIfam" id="TIGR01488">
    <property type="entry name" value="HAD-SF-IB"/>
    <property type="match status" value="1"/>
</dbReference>
<reference evidence="12" key="1">
    <citation type="submission" date="2018-05" db="EMBL/GenBank/DDBJ databases">
        <authorList>
            <person name="Lanie J.A."/>
            <person name="Ng W.-L."/>
            <person name="Kazmierczak K.M."/>
            <person name="Andrzejewski T.M."/>
            <person name="Davidsen T.M."/>
            <person name="Wayne K.J."/>
            <person name="Tettelin H."/>
            <person name="Glass J.I."/>
            <person name="Rusch D."/>
            <person name="Podicherti R."/>
            <person name="Tsui H.-C.T."/>
            <person name="Winkler M.E."/>
        </authorList>
    </citation>
    <scope>NUCLEOTIDE SEQUENCE</scope>
</reference>
<evidence type="ECO:0000256" key="7">
    <source>
        <dbReference type="ARBA" id="ARBA00022801"/>
    </source>
</evidence>
<evidence type="ECO:0000256" key="3">
    <source>
        <dbReference type="ARBA" id="ARBA00009184"/>
    </source>
</evidence>
<keyword evidence="5" id="KW-0028">Amino-acid biosynthesis</keyword>
<dbReference type="Gene3D" id="3.30.70.260">
    <property type="match status" value="1"/>
</dbReference>
<dbReference type="InterPro" id="IPR049148">
    <property type="entry name" value="PSP_ACT"/>
</dbReference>
<dbReference type="PANTHER" id="PTHR43344">
    <property type="entry name" value="PHOSPHOSERINE PHOSPHATASE"/>
    <property type="match status" value="1"/>
</dbReference>
<evidence type="ECO:0000313" key="12">
    <source>
        <dbReference type="EMBL" id="SUZ65918.1"/>
    </source>
</evidence>
<dbReference type="PANTHER" id="PTHR43344:SF2">
    <property type="entry name" value="PHOSPHOSERINE PHOSPHATASE"/>
    <property type="match status" value="1"/>
</dbReference>
<dbReference type="Gene3D" id="3.40.50.1000">
    <property type="entry name" value="HAD superfamily/HAD-like"/>
    <property type="match status" value="1"/>
</dbReference>
<dbReference type="EMBL" id="UINC01000972">
    <property type="protein sequence ID" value="SUZ65918.1"/>
    <property type="molecule type" value="Genomic_DNA"/>
</dbReference>
<evidence type="ECO:0000256" key="6">
    <source>
        <dbReference type="ARBA" id="ARBA00022723"/>
    </source>
</evidence>
<dbReference type="GO" id="GO:0036424">
    <property type="term" value="F:L-phosphoserine phosphatase activity"/>
    <property type="evidence" value="ECO:0007669"/>
    <property type="project" value="InterPro"/>
</dbReference>
<evidence type="ECO:0000256" key="2">
    <source>
        <dbReference type="ARBA" id="ARBA00005135"/>
    </source>
</evidence>
<dbReference type="InterPro" id="IPR004469">
    <property type="entry name" value="PSP"/>
</dbReference>
<evidence type="ECO:0000256" key="8">
    <source>
        <dbReference type="ARBA" id="ARBA00022842"/>
    </source>
</evidence>
<name>A0A381PHP4_9ZZZZ</name>
<dbReference type="EC" id="3.1.3.3" evidence="4"/>
<proteinExistence type="inferred from homology"/>
<comment type="cofactor">
    <cofactor evidence="1">
        <name>Mg(2+)</name>
        <dbReference type="ChEBI" id="CHEBI:18420"/>
    </cofactor>
</comment>
<keyword evidence="7" id="KW-0378">Hydrolase</keyword>
<dbReference type="InterPro" id="IPR023214">
    <property type="entry name" value="HAD_sf"/>
</dbReference>
<evidence type="ECO:0000256" key="4">
    <source>
        <dbReference type="ARBA" id="ARBA00012640"/>
    </source>
</evidence>
<gene>
    <name evidence="12" type="ORF">METZ01_LOCUS18772</name>
</gene>
<dbReference type="GO" id="GO:0006564">
    <property type="term" value="P:L-serine biosynthetic process"/>
    <property type="evidence" value="ECO:0007669"/>
    <property type="project" value="UniProtKB-KW"/>
</dbReference>
<comment type="similarity">
    <text evidence="3">Belongs to the HAD-like hydrolase superfamily. SerB family.</text>
</comment>
<dbReference type="Pfam" id="PF21086">
    <property type="entry name" value="ACT_PSP_2"/>
    <property type="match status" value="1"/>
</dbReference>
<dbReference type="InterPro" id="IPR050582">
    <property type="entry name" value="HAD-like_SerB"/>
</dbReference>
<dbReference type="SFLD" id="SFLDS00003">
    <property type="entry name" value="Haloacid_Dehalogenase"/>
    <property type="match status" value="1"/>
</dbReference>
<dbReference type="SFLD" id="SFLDG01137">
    <property type="entry name" value="C1.6.1:_Phosphoserine_Phosphat"/>
    <property type="match status" value="1"/>
</dbReference>
<dbReference type="SFLD" id="SFLDF00029">
    <property type="entry name" value="phosphoserine_phosphatase"/>
    <property type="match status" value="1"/>
</dbReference>
<dbReference type="NCBIfam" id="TIGR00338">
    <property type="entry name" value="serB"/>
    <property type="match status" value="1"/>
</dbReference>
<dbReference type="InterPro" id="IPR036412">
    <property type="entry name" value="HAD-like_sf"/>
</dbReference>
<keyword evidence="6" id="KW-0479">Metal-binding</keyword>
<keyword evidence="8" id="KW-0460">Magnesium</keyword>
<keyword evidence="9" id="KW-0718">Serine biosynthesis</keyword>
<dbReference type="CDD" id="cd07500">
    <property type="entry name" value="HAD_PSP"/>
    <property type="match status" value="1"/>
</dbReference>
<evidence type="ECO:0000259" key="11">
    <source>
        <dbReference type="Pfam" id="PF21086"/>
    </source>
</evidence>
<accession>A0A381PHP4</accession>